<dbReference type="InterPro" id="IPR001845">
    <property type="entry name" value="HTH_ArsR_DNA-bd_dom"/>
</dbReference>
<dbReference type="SMART" id="SM00418">
    <property type="entry name" value="HTH_ARSR"/>
    <property type="match status" value="1"/>
</dbReference>
<gene>
    <name evidence="6" type="ORF">J2S17_005331</name>
</gene>
<evidence type="ECO:0000313" key="7">
    <source>
        <dbReference type="Proteomes" id="UP001238088"/>
    </source>
</evidence>
<dbReference type="Proteomes" id="UP001238088">
    <property type="component" value="Unassembled WGS sequence"/>
</dbReference>
<dbReference type="InterPro" id="IPR036390">
    <property type="entry name" value="WH_DNA-bd_sf"/>
</dbReference>
<dbReference type="InterPro" id="IPR036388">
    <property type="entry name" value="WH-like_DNA-bd_sf"/>
</dbReference>
<dbReference type="PROSITE" id="PS00846">
    <property type="entry name" value="HTH_ARSR_1"/>
    <property type="match status" value="1"/>
</dbReference>
<keyword evidence="4" id="KW-0105">Cadmium resistance</keyword>
<dbReference type="PANTHER" id="PTHR43132">
    <property type="entry name" value="ARSENICAL RESISTANCE OPERON REPRESSOR ARSR-RELATED"/>
    <property type="match status" value="1"/>
</dbReference>
<dbReference type="EMBL" id="JAUSUB010000039">
    <property type="protein sequence ID" value="MDQ0273399.1"/>
    <property type="molecule type" value="Genomic_DNA"/>
</dbReference>
<organism evidence="6 7">
    <name type="scientific">Cytobacillus purgationiresistens</name>
    <dbReference type="NCBI Taxonomy" id="863449"/>
    <lineage>
        <taxon>Bacteria</taxon>
        <taxon>Bacillati</taxon>
        <taxon>Bacillota</taxon>
        <taxon>Bacilli</taxon>
        <taxon>Bacillales</taxon>
        <taxon>Bacillaceae</taxon>
        <taxon>Cytobacillus</taxon>
    </lineage>
</organism>
<keyword evidence="7" id="KW-1185">Reference proteome</keyword>
<dbReference type="GO" id="GO:0003677">
    <property type="term" value="F:DNA binding"/>
    <property type="evidence" value="ECO:0007669"/>
    <property type="project" value="UniProtKB-KW"/>
</dbReference>
<reference evidence="6 7" key="1">
    <citation type="submission" date="2023-07" db="EMBL/GenBank/DDBJ databases">
        <title>Genomic Encyclopedia of Type Strains, Phase IV (KMG-IV): sequencing the most valuable type-strain genomes for metagenomic binning, comparative biology and taxonomic classification.</title>
        <authorList>
            <person name="Goeker M."/>
        </authorList>
    </citation>
    <scope>NUCLEOTIDE SEQUENCE [LARGE SCALE GENOMIC DNA]</scope>
    <source>
        <strain evidence="6 7">DSM 23494</strain>
    </source>
</reference>
<name>A0ABU0AQ36_9BACI</name>
<dbReference type="NCBIfam" id="NF033788">
    <property type="entry name" value="HTH_metalloreg"/>
    <property type="match status" value="1"/>
</dbReference>
<dbReference type="Gene3D" id="1.10.10.10">
    <property type="entry name" value="Winged helix-like DNA-binding domain superfamily/Winged helix DNA-binding domain"/>
    <property type="match status" value="1"/>
</dbReference>
<comment type="caution">
    <text evidence="6">The sequence shown here is derived from an EMBL/GenBank/DDBJ whole genome shotgun (WGS) entry which is preliminary data.</text>
</comment>
<dbReference type="PRINTS" id="PR00778">
    <property type="entry name" value="HTHARSR"/>
</dbReference>
<dbReference type="InterPro" id="IPR011991">
    <property type="entry name" value="ArsR-like_HTH"/>
</dbReference>
<evidence type="ECO:0000256" key="3">
    <source>
        <dbReference type="ARBA" id="ARBA00023163"/>
    </source>
</evidence>
<protein>
    <submittedName>
        <fullName evidence="6">DNA-binding transcriptional ArsR family regulator</fullName>
    </submittedName>
</protein>
<dbReference type="SUPFAM" id="SSF46785">
    <property type="entry name" value="Winged helix' DNA-binding domain"/>
    <property type="match status" value="1"/>
</dbReference>
<dbReference type="PANTHER" id="PTHR43132:SF6">
    <property type="entry name" value="HTH-TYPE TRANSCRIPTIONAL REPRESSOR CZRA"/>
    <property type="match status" value="1"/>
</dbReference>
<evidence type="ECO:0000259" key="5">
    <source>
        <dbReference type="PROSITE" id="PS50987"/>
    </source>
</evidence>
<accession>A0ABU0AQ36</accession>
<keyword evidence="1" id="KW-0805">Transcription regulation</keyword>
<evidence type="ECO:0000256" key="1">
    <source>
        <dbReference type="ARBA" id="ARBA00023015"/>
    </source>
</evidence>
<feature type="domain" description="HTH arsR-type" evidence="5">
    <location>
        <begin position="29"/>
        <end position="124"/>
    </location>
</feature>
<dbReference type="Pfam" id="PF01022">
    <property type="entry name" value="HTH_5"/>
    <property type="match status" value="1"/>
</dbReference>
<proteinExistence type="predicted"/>
<evidence type="ECO:0000313" key="6">
    <source>
        <dbReference type="EMBL" id="MDQ0273399.1"/>
    </source>
</evidence>
<keyword evidence="2 6" id="KW-0238">DNA-binding</keyword>
<dbReference type="CDD" id="cd00090">
    <property type="entry name" value="HTH_ARSR"/>
    <property type="match status" value="1"/>
</dbReference>
<keyword evidence="3" id="KW-0804">Transcription</keyword>
<dbReference type="RefSeq" id="WP_307479451.1">
    <property type="nucleotide sequence ID" value="NZ_JAUSUB010000039.1"/>
</dbReference>
<evidence type="ECO:0000256" key="2">
    <source>
        <dbReference type="ARBA" id="ARBA00023125"/>
    </source>
</evidence>
<evidence type="ECO:0000256" key="4">
    <source>
        <dbReference type="ARBA" id="ARBA00043263"/>
    </source>
</evidence>
<sequence>MGQKTEKDRMHDVCETFSYDEEKVNRVQLRVGEVSGLEQLFKALSDATRIKIAYALTIEDELCVCDVANIIGSSTATASHHLRLLRSIGLAKFRKEGKLAFYSLDDDHVKQLIQVAYAHHKEGVRT</sequence>
<dbReference type="PROSITE" id="PS50987">
    <property type="entry name" value="HTH_ARSR_2"/>
    <property type="match status" value="1"/>
</dbReference>
<dbReference type="InterPro" id="IPR051011">
    <property type="entry name" value="Metal_resp_trans_reg"/>
</dbReference>
<dbReference type="InterPro" id="IPR018334">
    <property type="entry name" value="ArsR_HTH"/>
</dbReference>